<protein>
    <submittedName>
        <fullName evidence="2">Isochorismatase family protein</fullName>
    </submittedName>
</protein>
<proteinExistence type="predicted"/>
<dbReference type="InterPro" id="IPR036380">
    <property type="entry name" value="Isochorismatase-like_sf"/>
</dbReference>
<evidence type="ECO:0000259" key="1">
    <source>
        <dbReference type="Pfam" id="PF00857"/>
    </source>
</evidence>
<name>A0A939BGJ4_9CLOT</name>
<accession>A0A939BGJ4</accession>
<dbReference type="PANTHER" id="PTHR14119">
    <property type="entry name" value="HYDROLASE"/>
    <property type="match status" value="1"/>
</dbReference>
<dbReference type="SUPFAM" id="SSF52499">
    <property type="entry name" value="Isochorismatase-like hydrolases"/>
    <property type="match status" value="1"/>
</dbReference>
<feature type="domain" description="Isochorismatase-like" evidence="1">
    <location>
        <begin position="8"/>
        <end position="156"/>
    </location>
</feature>
<reference evidence="2" key="1">
    <citation type="submission" date="2020-08" db="EMBL/GenBank/DDBJ databases">
        <authorList>
            <person name="Cejkova D."/>
            <person name="Kubasova T."/>
            <person name="Jahodarova E."/>
            <person name="Rychlik I."/>
        </authorList>
    </citation>
    <scope>NUCLEOTIDE SEQUENCE</scope>
    <source>
        <strain evidence="2">An582</strain>
    </source>
</reference>
<dbReference type="Gene3D" id="3.40.50.850">
    <property type="entry name" value="Isochorismatase-like"/>
    <property type="match status" value="1"/>
</dbReference>
<reference evidence="2" key="2">
    <citation type="journal article" date="2021" name="Sci. Rep.">
        <title>The distribution of antibiotic resistance genes in chicken gut microbiota commensals.</title>
        <authorList>
            <person name="Juricova H."/>
            <person name="Matiasovicova J."/>
            <person name="Kubasova T."/>
            <person name="Cejkova D."/>
            <person name="Rychlik I."/>
        </authorList>
    </citation>
    <scope>NUCLEOTIDE SEQUENCE</scope>
    <source>
        <strain evidence="2">An582</strain>
    </source>
</reference>
<dbReference type="Proteomes" id="UP000705508">
    <property type="component" value="Unassembled WGS sequence"/>
</dbReference>
<evidence type="ECO:0000313" key="3">
    <source>
        <dbReference type="Proteomes" id="UP000705508"/>
    </source>
</evidence>
<dbReference type="InterPro" id="IPR050993">
    <property type="entry name" value="Isochorismatase_domain"/>
</dbReference>
<comment type="caution">
    <text evidence="2">The sequence shown here is derived from an EMBL/GenBank/DDBJ whole genome shotgun (WGS) entry which is preliminary data.</text>
</comment>
<dbReference type="InterPro" id="IPR000868">
    <property type="entry name" value="Isochorismatase-like_dom"/>
</dbReference>
<dbReference type="RefSeq" id="WP_204906017.1">
    <property type="nucleotide sequence ID" value="NZ_JACJKS010000005.1"/>
</dbReference>
<organism evidence="2 3">
    <name type="scientific">Mordavella massiliensis</name>
    <dbReference type="NCBI Taxonomy" id="1871024"/>
    <lineage>
        <taxon>Bacteria</taxon>
        <taxon>Bacillati</taxon>
        <taxon>Bacillota</taxon>
        <taxon>Clostridia</taxon>
        <taxon>Eubacteriales</taxon>
        <taxon>Clostridiaceae</taxon>
        <taxon>Mordavella</taxon>
    </lineage>
</organism>
<gene>
    <name evidence="2" type="ORF">H6A20_04700</name>
</gene>
<sequence length="179" mass="20251">MRIEREHTAAIVIDYQEKLMPVMDRKEKLTENASILLAGLRTLGIPMVLTQQYTKGLGSTVQELVQASGTEDFVEKIRFSAWEDVVRSHPWIRGKKYIILCGVEAHICVLQTLIDLKAAGFVPVLAADCISSRRRSDYEMALERARQEGAILTTYEALLFELLEKAGTEESKKIQRLVK</sequence>
<dbReference type="Pfam" id="PF00857">
    <property type="entry name" value="Isochorismatase"/>
    <property type="match status" value="1"/>
</dbReference>
<dbReference type="PANTHER" id="PTHR14119:SF3">
    <property type="entry name" value="ISOCHORISMATASE DOMAIN-CONTAINING PROTEIN 2"/>
    <property type="match status" value="1"/>
</dbReference>
<evidence type="ECO:0000313" key="2">
    <source>
        <dbReference type="EMBL" id="MBM6947964.1"/>
    </source>
</evidence>
<dbReference type="EMBL" id="JACJKS010000005">
    <property type="protein sequence ID" value="MBM6947964.1"/>
    <property type="molecule type" value="Genomic_DNA"/>
</dbReference>
<dbReference type="AlphaFoldDB" id="A0A939BGJ4"/>